<evidence type="ECO:0000259" key="5">
    <source>
        <dbReference type="Pfam" id="PF04542"/>
    </source>
</evidence>
<dbReference type="CDD" id="cd06171">
    <property type="entry name" value="Sigma70_r4"/>
    <property type="match status" value="1"/>
</dbReference>
<sequence>MLITDGQAFEKLFREHYLLLCNYAGKYIIDSQVREDIVQVFFISIWEKKHLNVTQETFLPYAYRSIKNSCINYYKSEIIKDDFITTLSEEWKDQLNEEEDFIYQKEVQQALQKLPEKCRKVFLLKCVTGLRYKEISEISNISVNTVKYHLGEAFRIMREELKDLKWILFLIHLQL</sequence>
<dbReference type="RefSeq" id="WP_122373751.1">
    <property type="nucleotide sequence ID" value="NZ_BMPB01000006.1"/>
</dbReference>
<dbReference type="SUPFAM" id="SSF88659">
    <property type="entry name" value="Sigma3 and sigma4 domains of RNA polymerase sigma factors"/>
    <property type="match status" value="1"/>
</dbReference>
<dbReference type="InterPro" id="IPR013249">
    <property type="entry name" value="RNA_pol_sigma70_r4_t2"/>
</dbReference>
<dbReference type="InterPro" id="IPR013325">
    <property type="entry name" value="RNA_pol_sigma_r2"/>
</dbReference>
<dbReference type="InterPro" id="IPR014327">
    <property type="entry name" value="RNA_pol_sigma70_bacteroid"/>
</dbReference>
<gene>
    <name evidence="7" type="ORF">GGQ57_000253</name>
</gene>
<evidence type="ECO:0000256" key="1">
    <source>
        <dbReference type="ARBA" id="ARBA00010641"/>
    </source>
</evidence>
<feature type="domain" description="RNA polymerase sigma factor 70 region 4 type 2" evidence="6">
    <location>
        <begin position="105"/>
        <end position="153"/>
    </location>
</feature>
<keyword evidence="8" id="KW-1185">Reference proteome</keyword>
<dbReference type="InterPro" id="IPR036388">
    <property type="entry name" value="WH-like_DNA-bd_sf"/>
</dbReference>
<reference evidence="7 8" key="1">
    <citation type="submission" date="2020-08" db="EMBL/GenBank/DDBJ databases">
        <title>Genomic Encyclopedia of Type Strains, Phase IV (KMG-IV): sequencing the most valuable type-strain genomes for metagenomic binning, comparative biology and taxonomic classification.</title>
        <authorList>
            <person name="Goeker M."/>
        </authorList>
    </citation>
    <scope>NUCLEOTIDE SEQUENCE [LARGE SCALE GENOMIC DNA]</scope>
    <source>
        <strain evidence="7 8">DSM 102983</strain>
    </source>
</reference>
<dbReference type="Gene3D" id="1.10.10.10">
    <property type="entry name" value="Winged helix-like DNA-binding domain superfamily/Winged helix DNA-binding domain"/>
    <property type="match status" value="1"/>
</dbReference>
<dbReference type="InterPro" id="IPR014284">
    <property type="entry name" value="RNA_pol_sigma-70_dom"/>
</dbReference>
<evidence type="ECO:0000256" key="2">
    <source>
        <dbReference type="ARBA" id="ARBA00023015"/>
    </source>
</evidence>
<dbReference type="SUPFAM" id="SSF88946">
    <property type="entry name" value="Sigma2 domain of RNA polymerase sigma factors"/>
    <property type="match status" value="1"/>
</dbReference>
<dbReference type="NCBIfam" id="TIGR02985">
    <property type="entry name" value="Sig70_bacteroi1"/>
    <property type="match status" value="1"/>
</dbReference>
<dbReference type="PANTHER" id="PTHR43133:SF46">
    <property type="entry name" value="RNA POLYMERASE SIGMA-70 FACTOR ECF SUBFAMILY"/>
    <property type="match status" value="1"/>
</dbReference>
<dbReference type="InterPro" id="IPR007627">
    <property type="entry name" value="RNA_pol_sigma70_r2"/>
</dbReference>
<dbReference type="Proteomes" id="UP000533637">
    <property type="component" value="Unassembled WGS sequence"/>
</dbReference>
<dbReference type="InterPro" id="IPR013324">
    <property type="entry name" value="RNA_pol_sigma_r3/r4-like"/>
</dbReference>
<organism evidence="7 8">
    <name type="scientific">Parabacteroides faecis</name>
    <dbReference type="NCBI Taxonomy" id="1217282"/>
    <lineage>
        <taxon>Bacteria</taxon>
        <taxon>Pseudomonadati</taxon>
        <taxon>Bacteroidota</taxon>
        <taxon>Bacteroidia</taxon>
        <taxon>Bacteroidales</taxon>
        <taxon>Tannerellaceae</taxon>
        <taxon>Parabacteroides</taxon>
    </lineage>
</organism>
<comment type="caution">
    <text evidence="7">The sequence shown here is derived from an EMBL/GenBank/DDBJ whole genome shotgun (WGS) entry which is preliminary data.</text>
</comment>
<dbReference type="Pfam" id="PF04542">
    <property type="entry name" value="Sigma70_r2"/>
    <property type="match status" value="1"/>
</dbReference>
<evidence type="ECO:0000313" key="7">
    <source>
        <dbReference type="EMBL" id="MBB4620379.1"/>
    </source>
</evidence>
<keyword evidence="4" id="KW-0804">Transcription</keyword>
<proteinExistence type="inferred from homology"/>
<dbReference type="NCBIfam" id="TIGR02937">
    <property type="entry name" value="sigma70-ECF"/>
    <property type="match status" value="1"/>
</dbReference>
<accession>A0ABR6KFU9</accession>
<evidence type="ECO:0000256" key="3">
    <source>
        <dbReference type="ARBA" id="ARBA00023082"/>
    </source>
</evidence>
<comment type="similarity">
    <text evidence="1">Belongs to the sigma-70 factor family. ECF subfamily.</text>
</comment>
<keyword evidence="2" id="KW-0805">Transcription regulation</keyword>
<name>A0ABR6KFU9_9BACT</name>
<dbReference type="InterPro" id="IPR039425">
    <property type="entry name" value="RNA_pol_sigma-70-like"/>
</dbReference>
<keyword evidence="3" id="KW-0731">Sigma factor</keyword>
<dbReference type="EMBL" id="JACHOC010000001">
    <property type="protein sequence ID" value="MBB4620379.1"/>
    <property type="molecule type" value="Genomic_DNA"/>
</dbReference>
<evidence type="ECO:0000259" key="6">
    <source>
        <dbReference type="Pfam" id="PF08281"/>
    </source>
</evidence>
<evidence type="ECO:0000313" key="8">
    <source>
        <dbReference type="Proteomes" id="UP000533637"/>
    </source>
</evidence>
<protein>
    <submittedName>
        <fullName evidence="7">RNA polymerase sigma-70 factor (ECF subfamily)</fullName>
    </submittedName>
</protein>
<feature type="domain" description="RNA polymerase sigma-70 region 2" evidence="5">
    <location>
        <begin position="12"/>
        <end position="76"/>
    </location>
</feature>
<dbReference type="PANTHER" id="PTHR43133">
    <property type="entry name" value="RNA POLYMERASE ECF-TYPE SIGMA FACTO"/>
    <property type="match status" value="1"/>
</dbReference>
<dbReference type="Pfam" id="PF08281">
    <property type="entry name" value="Sigma70_r4_2"/>
    <property type="match status" value="1"/>
</dbReference>
<dbReference type="Gene3D" id="1.10.1740.10">
    <property type="match status" value="1"/>
</dbReference>
<evidence type="ECO:0000256" key="4">
    <source>
        <dbReference type="ARBA" id="ARBA00023163"/>
    </source>
</evidence>